<feature type="binding site" evidence="6">
    <location>
        <position position="97"/>
    </location>
    <ligand>
        <name>NAD(+)</name>
        <dbReference type="ChEBI" id="CHEBI:57540"/>
    </ligand>
</feature>
<dbReference type="OMA" id="TARFRFF"/>
<dbReference type="InterPro" id="IPR001557">
    <property type="entry name" value="L-lactate/malate_DH"/>
</dbReference>
<dbReference type="InterPro" id="IPR001236">
    <property type="entry name" value="Lactate/malate_DH_N"/>
</dbReference>
<feature type="domain" description="Lactate/malate dehydrogenase N-terminal" evidence="8">
    <location>
        <begin position="6"/>
        <end position="144"/>
    </location>
</feature>
<gene>
    <name evidence="10" type="ORF">CMU_006390</name>
</gene>
<evidence type="ECO:0000256" key="6">
    <source>
        <dbReference type="PIRSR" id="PIRSR000102-3"/>
    </source>
</evidence>
<dbReference type="SUPFAM" id="SSF51735">
    <property type="entry name" value="NAD(P)-binding Rossmann-fold domains"/>
    <property type="match status" value="1"/>
</dbReference>
<dbReference type="InterPro" id="IPR011275">
    <property type="entry name" value="Malate_DH_type3"/>
</dbReference>
<dbReference type="Gene3D" id="3.40.50.720">
    <property type="entry name" value="NAD(P)-binding Rossmann-like Domain"/>
    <property type="match status" value="1"/>
</dbReference>
<keyword evidence="2 7" id="KW-0560">Oxidoreductase</keyword>
<dbReference type="PANTHER" id="PTHR43128">
    <property type="entry name" value="L-2-HYDROXYCARBOXYLATE DEHYDROGENASE (NAD(P)(+))"/>
    <property type="match status" value="1"/>
</dbReference>
<dbReference type="RefSeq" id="XP_002142065.1">
    <property type="nucleotide sequence ID" value="XM_002142029.1"/>
</dbReference>
<feature type="binding site" evidence="6">
    <location>
        <begin position="11"/>
        <end position="16"/>
    </location>
    <ligand>
        <name>NAD(+)</name>
        <dbReference type="ChEBI" id="CHEBI:57540"/>
    </ligand>
</feature>
<organism evidence="10 11">
    <name type="scientific">Cryptosporidium muris (strain RN66)</name>
    <dbReference type="NCBI Taxonomy" id="441375"/>
    <lineage>
        <taxon>Eukaryota</taxon>
        <taxon>Sar</taxon>
        <taxon>Alveolata</taxon>
        <taxon>Apicomplexa</taxon>
        <taxon>Conoidasida</taxon>
        <taxon>Coccidia</taxon>
        <taxon>Eucoccidiorida</taxon>
        <taxon>Eimeriorina</taxon>
        <taxon>Cryptosporidiidae</taxon>
        <taxon>Cryptosporidium</taxon>
    </lineage>
</organism>
<evidence type="ECO:0000256" key="2">
    <source>
        <dbReference type="ARBA" id="ARBA00023002"/>
    </source>
</evidence>
<reference evidence="10" key="1">
    <citation type="submission" date="2008-06" db="EMBL/GenBank/DDBJ databases">
        <authorList>
            <person name="Lorenzi H."/>
            <person name="Inman J."/>
            <person name="Miller J."/>
            <person name="Schobel S."/>
            <person name="Amedeo P."/>
            <person name="Caler E.V."/>
            <person name="da Silva J."/>
        </authorList>
    </citation>
    <scope>NUCLEOTIDE SEQUENCE [LARGE SCALE GENOMIC DNA]</scope>
    <source>
        <strain evidence="10">RN66</strain>
    </source>
</reference>
<dbReference type="InterPro" id="IPR022383">
    <property type="entry name" value="Lactate/malate_DH_C"/>
</dbReference>
<dbReference type="InterPro" id="IPR015955">
    <property type="entry name" value="Lactate_DH/Glyco_Ohase_4_C"/>
</dbReference>
<dbReference type="VEuPathDB" id="CryptoDB:CMU_006390"/>
<dbReference type="AlphaFoldDB" id="B6AHM1"/>
<dbReference type="SUPFAM" id="SSF56327">
    <property type="entry name" value="LDH C-terminal domain-like"/>
    <property type="match status" value="1"/>
</dbReference>
<evidence type="ECO:0000313" key="10">
    <source>
        <dbReference type="EMBL" id="EEA07716.1"/>
    </source>
</evidence>
<dbReference type="PIRSF" id="PIRSF000102">
    <property type="entry name" value="Lac_mal_DH"/>
    <property type="match status" value="1"/>
</dbReference>
<dbReference type="Pfam" id="PF00056">
    <property type="entry name" value="Ldh_1_N"/>
    <property type="match status" value="1"/>
</dbReference>
<evidence type="ECO:0000259" key="9">
    <source>
        <dbReference type="Pfam" id="PF02866"/>
    </source>
</evidence>
<dbReference type="PRINTS" id="PR00086">
    <property type="entry name" value="LLDHDRGNASE"/>
</dbReference>
<dbReference type="PANTHER" id="PTHR43128:SF16">
    <property type="entry name" value="L-LACTATE DEHYDROGENASE"/>
    <property type="match status" value="1"/>
</dbReference>
<feature type="active site" description="Proton acceptor" evidence="5">
    <location>
        <position position="177"/>
    </location>
</feature>
<dbReference type="Proteomes" id="UP000001460">
    <property type="component" value="Unassembled WGS sequence"/>
</dbReference>
<evidence type="ECO:0000256" key="5">
    <source>
        <dbReference type="PIRSR" id="PIRSR000102-1"/>
    </source>
</evidence>
<evidence type="ECO:0000256" key="3">
    <source>
        <dbReference type="ARBA" id="ARBA00023027"/>
    </source>
</evidence>
<feature type="domain" description="Lactate/malate dehydrogenase C-terminal" evidence="9">
    <location>
        <begin position="149"/>
        <end position="304"/>
    </location>
</feature>
<dbReference type="Pfam" id="PF02866">
    <property type="entry name" value="Ldh_1_C"/>
    <property type="match status" value="1"/>
</dbReference>
<proteinExistence type="inferred from homology"/>
<evidence type="ECO:0000256" key="1">
    <source>
        <dbReference type="ARBA" id="ARBA00016495"/>
    </source>
</evidence>
<dbReference type="GO" id="GO:0004459">
    <property type="term" value="F:L-lactate dehydrogenase (NAD+) activity"/>
    <property type="evidence" value="ECO:0007669"/>
    <property type="project" value="UniProtKB-EC"/>
</dbReference>
<evidence type="ECO:0000313" key="11">
    <source>
        <dbReference type="Proteomes" id="UP000001460"/>
    </source>
</evidence>
<dbReference type="Gene3D" id="3.90.110.10">
    <property type="entry name" value="Lactate dehydrogenase/glycoside hydrolase, family 4, C-terminal"/>
    <property type="match status" value="1"/>
</dbReference>
<feature type="binding site" evidence="6">
    <location>
        <begin position="120"/>
        <end position="122"/>
    </location>
    <ligand>
        <name>NAD(+)</name>
        <dbReference type="ChEBI" id="CHEBI:57540"/>
    </ligand>
</feature>
<sequence>MTQRRRIAVIGSGQIGANVAYIAIKDNIADVVLFDIIEGIPQGKALDITHSATIFGSSSKVIGTNNYADIEGCDVVVITASVSGRPKDDRSELMFNNARILDSVAEGVKTYCPNAFVICITNPLDVMVAYFQKASGLPQNRVCGMAGVLDTSRFRTLIAEYFGVNTSDVSANVIGGHGDTMVPVISSISVGGVPISSFIKQGLIGQPQLDEIVKKTRIAWKEIADLLRNATAFFAPAAAAVSMARAYLNDEKSIIPCSAYCEDSYGVKGIYMGVPTVIGRNGIERIIELDLTPIERKWLVESISSVSNLCDVLEKRSAMGA</sequence>
<dbReference type="InterPro" id="IPR036291">
    <property type="entry name" value="NAD(P)-bd_dom_sf"/>
</dbReference>
<dbReference type="OrthoDB" id="4069699at2759"/>
<dbReference type="EMBL" id="DS989734">
    <property type="protein sequence ID" value="EEA07716.1"/>
    <property type="molecule type" value="Genomic_DNA"/>
</dbReference>
<comment type="similarity">
    <text evidence="7">Belongs to the LDH/MDH superfamily.</text>
</comment>
<evidence type="ECO:0000256" key="4">
    <source>
        <dbReference type="ARBA" id="ARBA00049258"/>
    </source>
</evidence>
<accession>B6AHM1</accession>
<dbReference type="GO" id="GO:0006089">
    <property type="term" value="P:lactate metabolic process"/>
    <property type="evidence" value="ECO:0007669"/>
    <property type="project" value="TreeGrafter"/>
</dbReference>
<keyword evidence="11" id="KW-1185">Reference proteome</keyword>
<name>B6AHM1_CRYMR</name>
<feature type="binding site" evidence="6">
    <location>
        <position position="35"/>
    </location>
    <ligand>
        <name>NAD(+)</name>
        <dbReference type="ChEBI" id="CHEBI:57540"/>
    </ligand>
</feature>
<evidence type="ECO:0000256" key="7">
    <source>
        <dbReference type="RuleBase" id="RU003369"/>
    </source>
</evidence>
<dbReference type="FunFam" id="3.40.50.720:FF:000018">
    <property type="entry name" value="Malate dehydrogenase"/>
    <property type="match status" value="1"/>
</dbReference>
<evidence type="ECO:0000259" key="8">
    <source>
        <dbReference type="Pfam" id="PF00056"/>
    </source>
</evidence>
<dbReference type="STRING" id="441375.B6AHM1"/>
<dbReference type="eggNOG" id="KOG1495">
    <property type="taxonomic scope" value="Eukaryota"/>
</dbReference>
<protein>
    <recommendedName>
        <fullName evidence="1">L-lactate dehydrogenase</fullName>
    </recommendedName>
</protein>
<dbReference type="NCBIfam" id="NF004863">
    <property type="entry name" value="PRK06223.1"/>
    <property type="match status" value="1"/>
</dbReference>
<dbReference type="GeneID" id="6997207"/>
<dbReference type="CDD" id="cd01339">
    <property type="entry name" value="LDH-like_MDH"/>
    <property type="match status" value="1"/>
</dbReference>
<comment type="catalytic activity">
    <reaction evidence="4">
        <text>(S)-lactate + NAD(+) = pyruvate + NADH + H(+)</text>
        <dbReference type="Rhea" id="RHEA:23444"/>
        <dbReference type="ChEBI" id="CHEBI:15361"/>
        <dbReference type="ChEBI" id="CHEBI:15378"/>
        <dbReference type="ChEBI" id="CHEBI:16651"/>
        <dbReference type="ChEBI" id="CHEBI:57540"/>
        <dbReference type="ChEBI" id="CHEBI:57945"/>
        <dbReference type="EC" id="1.1.1.27"/>
    </reaction>
</comment>
<keyword evidence="3 6" id="KW-0520">NAD</keyword>